<feature type="active site" description="Charge relay system" evidence="14">
    <location>
        <position position="168"/>
    </location>
</feature>
<feature type="signal peptide" evidence="17">
    <location>
        <begin position="1"/>
        <end position="24"/>
    </location>
</feature>
<evidence type="ECO:0000256" key="17">
    <source>
        <dbReference type="SAM" id="SignalP"/>
    </source>
</evidence>
<feature type="binding site" evidence="15">
    <location>
        <position position="138"/>
    </location>
    <ligand>
        <name>substrate</name>
    </ligand>
</feature>
<keyword evidence="7 17" id="KW-0732">Signal</keyword>
<dbReference type="AlphaFoldDB" id="V8G8N5"/>
<evidence type="ECO:0000313" key="19">
    <source>
        <dbReference type="EMBL" id="ETD72899.1"/>
    </source>
</evidence>
<evidence type="ECO:0000256" key="11">
    <source>
        <dbReference type="ARBA" id="ARBA00022825"/>
    </source>
</evidence>
<dbReference type="Pfam" id="PF17820">
    <property type="entry name" value="PDZ_6"/>
    <property type="match status" value="1"/>
</dbReference>
<evidence type="ECO:0000256" key="6">
    <source>
        <dbReference type="ARBA" id="ARBA00022670"/>
    </source>
</evidence>
<dbReference type="InterPro" id="IPR011782">
    <property type="entry name" value="Pept_S1C_Do"/>
</dbReference>
<feature type="chain" id="PRO_5038432934" description="Probable periplasmic serine endoprotease DegP-like" evidence="17">
    <location>
        <begin position="25"/>
        <end position="496"/>
    </location>
</feature>
<feature type="binding site" evidence="15">
    <location>
        <position position="168"/>
    </location>
    <ligand>
        <name>substrate</name>
    </ligand>
</feature>
<feature type="compositionally biased region" description="Polar residues" evidence="16">
    <location>
        <begin position="101"/>
        <end position="113"/>
    </location>
</feature>
<dbReference type="Pfam" id="PF13180">
    <property type="entry name" value="PDZ_2"/>
    <property type="match status" value="1"/>
</dbReference>
<dbReference type="EMBL" id="AYSV01000009">
    <property type="protein sequence ID" value="ETD72899.1"/>
    <property type="molecule type" value="Genomic_DNA"/>
</dbReference>
<dbReference type="PATRIC" id="fig|1414851.3.peg.322"/>
<evidence type="ECO:0000256" key="14">
    <source>
        <dbReference type="PIRSR" id="PIRSR611782-1"/>
    </source>
</evidence>
<keyword evidence="20" id="KW-1185">Reference proteome</keyword>
<dbReference type="NCBIfam" id="TIGR02037">
    <property type="entry name" value="degP_htrA_DO"/>
    <property type="match status" value="1"/>
</dbReference>
<dbReference type="CDD" id="cd10839">
    <property type="entry name" value="cpPDZ1_DegP-like"/>
    <property type="match status" value="1"/>
</dbReference>
<gene>
    <name evidence="19" type="ORF">V757_01505</name>
</gene>
<evidence type="ECO:0000313" key="20">
    <source>
        <dbReference type="Proteomes" id="UP000018766"/>
    </source>
</evidence>
<dbReference type="PROSITE" id="PS50106">
    <property type="entry name" value="PDZ"/>
    <property type="match status" value="1"/>
</dbReference>
<keyword evidence="10" id="KW-0378">Hydrolase</keyword>
<dbReference type="GO" id="GO:0004252">
    <property type="term" value="F:serine-type endopeptidase activity"/>
    <property type="evidence" value="ECO:0007669"/>
    <property type="project" value="InterPro"/>
</dbReference>
<dbReference type="OrthoDB" id="9758917at2"/>
<comment type="subcellular location">
    <subcellularLocation>
        <location evidence="2">Periplasm</location>
    </subcellularLocation>
</comment>
<accession>V8G8N5</accession>
<keyword evidence="6" id="KW-0645">Protease</keyword>
<evidence type="ECO:0000259" key="18">
    <source>
        <dbReference type="PROSITE" id="PS50106"/>
    </source>
</evidence>
<name>V8G8N5_9BURK</name>
<evidence type="ECO:0000256" key="12">
    <source>
        <dbReference type="ARBA" id="ARBA00023016"/>
    </source>
</evidence>
<keyword evidence="12" id="KW-0346">Stress response</keyword>
<dbReference type="FunFam" id="2.40.10.120:FF:000007">
    <property type="entry name" value="Periplasmic serine endoprotease DegP-like"/>
    <property type="match status" value="1"/>
</dbReference>
<keyword evidence="9" id="KW-0574">Periplasm</keyword>
<dbReference type="InterPro" id="IPR036034">
    <property type="entry name" value="PDZ_sf"/>
</dbReference>
<evidence type="ECO:0000256" key="15">
    <source>
        <dbReference type="PIRSR" id="PIRSR611782-2"/>
    </source>
</evidence>
<dbReference type="GO" id="GO:0042597">
    <property type="term" value="C:periplasmic space"/>
    <property type="evidence" value="ECO:0007669"/>
    <property type="project" value="UniProtKB-SubCell"/>
</dbReference>
<dbReference type="InterPro" id="IPR009003">
    <property type="entry name" value="Peptidase_S1_PA"/>
</dbReference>
<keyword evidence="8" id="KW-0677">Repeat</keyword>
<evidence type="ECO:0000256" key="1">
    <source>
        <dbReference type="ARBA" id="ARBA00001772"/>
    </source>
</evidence>
<feature type="active site" description="Charge relay system" evidence="14">
    <location>
        <position position="138"/>
    </location>
</feature>
<dbReference type="SUPFAM" id="SSF50156">
    <property type="entry name" value="PDZ domain-like"/>
    <property type="match status" value="2"/>
</dbReference>
<feature type="region of interest" description="Disordered" evidence="16">
    <location>
        <begin position="97"/>
        <end position="120"/>
    </location>
</feature>
<feature type="domain" description="PDZ" evidence="18">
    <location>
        <begin position="279"/>
        <end position="347"/>
    </location>
</feature>
<dbReference type="SMART" id="SM00228">
    <property type="entry name" value="PDZ"/>
    <property type="match status" value="2"/>
</dbReference>
<dbReference type="Gene3D" id="2.30.42.60">
    <property type="match status" value="1"/>
</dbReference>
<evidence type="ECO:0000256" key="2">
    <source>
        <dbReference type="ARBA" id="ARBA00004418"/>
    </source>
</evidence>
<dbReference type="SUPFAM" id="SSF50494">
    <property type="entry name" value="Trypsin-like serine proteases"/>
    <property type="match status" value="1"/>
</dbReference>
<evidence type="ECO:0000256" key="3">
    <source>
        <dbReference type="ARBA" id="ARBA00010541"/>
    </source>
</evidence>
<dbReference type="InterPro" id="IPR001478">
    <property type="entry name" value="PDZ"/>
</dbReference>
<dbReference type="Proteomes" id="UP000018766">
    <property type="component" value="Unassembled WGS sequence"/>
</dbReference>
<comment type="catalytic activity">
    <reaction evidence="1">
        <text>Acts on substrates that are at least partially unfolded. The cleavage site P1 residue is normally between a pair of hydrophobic residues, such as Val-|-Val.</text>
        <dbReference type="EC" id="3.4.21.107"/>
    </reaction>
</comment>
<protein>
    <recommendedName>
        <fullName evidence="5">Probable periplasmic serine endoprotease DegP-like</fullName>
        <ecNumber evidence="4">3.4.21.107</ecNumber>
    </recommendedName>
    <alternativeName>
        <fullName evidence="13">Protease Do</fullName>
    </alternativeName>
</protein>
<comment type="caution">
    <text evidence="19">The sequence shown here is derived from an EMBL/GenBank/DDBJ whole genome shotgun (WGS) entry which is preliminary data.</text>
</comment>
<reference evidence="19 20" key="1">
    <citation type="submission" date="2013-11" db="EMBL/GenBank/DDBJ databases">
        <title>Genomic analysis of Pelistega sp. HM-7.</title>
        <authorList>
            <person name="Kumbhare S.V."/>
            <person name="Shetty S.A."/>
            <person name="Sharma O."/>
            <person name="Dhotre D.P."/>
        </authorList>
    </citation>
    <scope>NUCLEOTIDE SEQUENCE [LARGE SCALE GENOMIC DNA]</scope>
    <source>
        <strain evidence="19 20">HM-7</strain>
    </source>
</reference>
<dbReference type="InterPro" id="IPR041489">
    <property type="entry name" value="PDZ_6"/>
</dbReference>
<dbReference type="Gene3D" id="2.30.42.10">
    <property type="match status" value="1"/>
</dbReference>
<evidence type="ECO:0000256" key="8">
    <source>
        <dbReference type="ARBA" id="ARBA00022737"/>
    </source>
</evidence>
<feature type="active site" description="Charge relay system" evidence="14">
    <location>
        <position position="239"/>
    </location>
</feature>
<dbReference type="EC" id="3.4.21.107" evidence="4"/>
<feature type="binding site" evidence="15">
    <location>
        <begin position="237"/>
        <end position="239"/>
    </location>
    <ligand>
        <name>substrate</name>
    </ligand>
</feature>
<dbReference type="PANTHER" id="PTHR22939">
    <property type="entry name" value="SERINE PROTEASE FAMILY S1C HTRA-RELATED"/>
    <property type="match status" value="1"/>
</dbReference>
<keyword evidence="11" id="KW-0720">Serine protease</keyword>
<dbReference type="PRINTS" id="PR00834">
    <property type="entry name" value="PROTEASES2C"/>
</dbReference>
<evidence type="ECO:0000256" key="9">
    <source>
        <dbReference type="ARBA" id="ARBA00022764"/>
    </source>
</evidence>
<evidence type="ECO:0000256" key="10">
    <source>
        <dbReference type="ARBA" id="ARBA00022801"/>
    </source>
</evidence>
<comment type="similarity">
    <text evidence="3">Belongs to the peptidase S1C family.</text>
</comment>
<dbReference type="InterPro" id="IPR001940">
    <property type="entry name" value="Peptidase_S1C"/>
</dbReference>
<evidence type="ECO:0000256" key="4">
    <source>
        <dbReference type="ARBA" id="ARBA00013035"/>
    </source>
</evidence>
<sequence length="496" mass="52850">MFTLKKLSASLLALSLAISSSAIAENNISSVSNTVPTSQTAPLVMGLPDFTPVVQATENGVVNIRTMSKVSSQSGMGDFDGSNPEDLFRFFFGPDFPLQTPKRNTPKPSNPNSERIEPSGVGSGFIISEDGYIITNDHVVDDATKVIVTLNDGKEYTAKVIGSDKRTDIALLKIDAKALSALAMGDSEKLKKGQWVVAIGSPYGLESTVTSGIVSAINRDTGDYLPFIQTDVAINPGNSGGPLIDLAGKVVGVNSQIYTRSGGFMGISFSIPINEAMKIVEQLKSTGTVQRGRIGVMIGEVKKEVADALGLKDTKGALVSNVEPGSPAEKAGIKSGDVIVSFAGKTINKWNDLPRLVGMTKPGTQSDITVWRRGKEITVPVTLDQTAADKKVTATGENNADNASQFDKLGLSVTELTDAQKQKFRVNNGVVVNDVEGLAQDVGLRKDDIILAINDKDIMSVKQFQNEVKQLPANKAAALLIRREDLTQWVTVTPKK</sequence>
<evidence type="ECO:0000256" key="16">
    <source>
        <dbReference type="SAM" id="MobiDB-lite"/>
    </source>
</evidence>
<dbReference type="Pfam" id="PF13365">
    <property type="entry name" value="Trypsin_2"/>
    <property type="match status" value="1"/>
</dbReference>
<dbReference type="PANTHER" id="PTHR22939:SF130">
    <property type="entry name" value="PERIPLASMIC SERINE ENDOPROTEASE DEGP-LIKE-RELATED"/>
    <property type="match status" value="1"/>
</dbReference>
<evidence type="ECO:0000256" key="7">
    <source>
        <dbReference type="ARBA" id="ARBA00022729"/>
    </source>
</evidence>
<dbReference type="GO" id="GO:0006508">
    <property type="term" value="P:proteolysis"/>
    <property type="evidence" value="ECO:0007669"/>
    <property type="project" value="UniProtKB-KW"/>
</dbReference>
<evidence type="ECO:0000256" key="5">
    <source>
        <dbReference type="ARBA" id="ARBA00013958"/>
    </source>
</evidence>
<evidence type="ECO:0000256" key="13">
    <source>
        <dbReference type="ARBA" id="ARBA00032850"/>
    </source>
</evidence>
<dbReference type="Gene3D" id="2.40.10.120">
    <property type="match status" value="1"/>
</dbReference>
<organism evidence="19 20">
    <name type="scientific">Pelistega indica</name>
    <dbReference type="NCBI Taxonomy" id="1414851"/>
    <lineage>
        <taxon>Bacteria</taxon>
        <taxon>Pseudomonadati</taxon>
        <taxon>Pseudomonadota</taxon>
        <taxon>Betaproteobacteria</taxon>
        <taxon>Burkholderiales</taxon>
        <taxon>Alcaligenaceae</taxon>
        <taxon>Pelistega</taxon>
    </lineage>
</organism>
<proteinExistence type="inferred from homology"/>
<dbReference type="RefSeq" id="WP_023949161.1">
    <property type="nucleotide sequence ID" value="NZ_AYSV01000009.1"/>
</dbReference>